<proteinExistence type="predicted"/>
<dbReference type="AlphaFoldDB" id="A0A6B0UPH8"/>
<protein>
    <submittedName>
        <fullName evidence="2">Putative secreted protein</fullName>
    </submittedName>
</protein>
<reference evidence="2" key="1">
    <citation type="submission" date="2019-12" db="EMBL/GenBank/DDBJ databases">
        <title>An insight into the sialome of adult female Ixodes ricinus ticks feeding for 6 days.</title>
        <authorList>
            <person name="Perner J."/>
            <person name="Ribeiro J.M.C."/>
        </authorList>
    </citation>
    <scope>NUCLEOTIDE SEQUENCE</scope>
    <source>
        <strain evidence="2">Semi-engorged</strain>
        <tissue evidence="2">Salivary glands</tissue>
    </source>
</reference>
<evidence type="ECO:0000313" key="2">
    <source>
        <dbReference type="EMBL" id="MXU91622.1"/>
    </source>
</evidence>
<evidence type="ECO:0000256" key="1">
    <source>
        <dbReference type="SAM" id="SignalP"/>
    </source>
</evidence>
<feature type="chain" id="PRO_5025406738" evidence="1">
    <location>
        <begin position="23"/>
        <end position="124"/>
    </location>
</feature>
<keyword evidence="1" id="KW-0732">Signal</keyword>
<name>A0A6B0UPH8_IXORI</name>
<dbReference type="EMBL" id="GIFC01009539">
    <property type="protein sequence ID" value="MXU91622.1"/>
    <property type="molecule type" value="Transcribed_RNA"/>
</dbReference>
<organism evidence="2">
    <name type="scientific">Ixodes ricinus</name>
    <name type="common">Common tick</name>
    <name type="synonym">Acarus ricinus</name>
    <dbReference type="NCBI Taxonomy" id="34613"/>
    <lineage>
        <taxon>Eukaryota</taxon>
        <taxon>Metazoa</taxon>
        <taxon>Ecdysozoa</taxon>
        <taxon>Arthropoda</taxon>
        <taxon>Chelicerata</taxon>
        <taxon>Arachnida</taxon>
        <taxon>Acari</taxon>
        <taxon>Parasitiformes</taxon>
        <taxon>Ixodida</taxon>
        <taxon>Ixodoidea</taxon>
        <taxon>Ixodidae</taxon>
        <taxon>Ixodinae</taxon>
        <taxon>Ixodes</taxon>
    </lineage>
</organism>
<accession>A0A6B0UPH8</accession>
<feature type="signal peptide" evidence="1">
    <location>
        <begin position="1"/>
        <end position="22"/>
    </location>
</feature>
<sequence>MCYMLLKPFFFLLLLYVHTTWYSSLTFDTSGSVRHYPHFRYLGICATLPATTLPSLASKMSPLEDQKQMNRWMHETCSFTIRVERRQRKRSNWKHNLDEVLDTAKEIWSFPTRRTRQSTKCSLC</sequence>